<dbReference type="PANTHER" id="PTHR44688:SF16">
    <property type="entry name" value="DNA-BINDING TRANSCRIPTIONAL ACTIVATOR DEVR_DOSR"/>
    <property type="match status" value="1"/>
</dbReference>
<proteinExistence type="predicted"/>
<dbReference type="InterPro" id="IPR036388">
    <property type="entry name" value="WH-like_DNA-bd_sf"/>
</dbReference>
<keyword evidence="1" id="KW-0805">Transcription regulation</keyword>
<dbReference type="Gene3D" id="1.10.10.10">
    <property type="entry name" value="Winged helix-like DNA-binding domain superfamily/Winged helix DNA-binding domain"/>
    <property type="match status" value="1"/>
</dbReference>
<gene>
    <name evidence="5" type="ORF">LK12_18395</name>
</gene>
<dbReference type="InterPro" id="IPR016032">
    <property type="entry name" value="Sig_transdc_resp-reg_C-effctor"/>
</dbReference>
<comment type="caution">
    <text evidence="5">The sequence shown here is derived from an EMBL/GenBank/DDBJ whole genome shotgun (WGS) entry which is preliminary data.</text>
</comment>
<dbReference type="GO" id="GO:0003677">
    <property type="term" value="F:DNA binding"/>
    <property type="evidence" value="ECO:0007669"/>
    <property type="project" value="UniProtKB-KW"/>
</dbReference>
<dbReference type="InterPro" id="IPR000792">
    <property type="entry name" value="Tscrpt_reg_LuxR_C"/>
</dbReference>
<keyword evidence="6" id="KW-1185">Reference proteome</keyword>
<evidence type="ECO:0000256" key="2">
    <source>
        <dbReference type="ARBA" id="ARBA00023125"/>
    </source>
</evidence>
<dbReference type="RefSeq" id="WP_039287326.1">
    <property type="nucleotide sequence ID" value="NZ_JTDI01000006.1"/>
</dbReference>
<dbReference type="OrthoDB" id="3679796at2"/>
<sequence length="257" mass="28751">MQLLSQENIDAVRVASPEGIRTAAEALHRIAMEYGMRAAPAHDIADKRTPVDAEGNILATEVFGWSDDDRVWWRNSRIALDSPLTTACRFEGQPFWANAEGFRTREPNAYLESIDINNFEQRAMTRAAIAVPVHLPFGQIGAVSFNPLDKNKTDLAEEFDRLSDALGLYARTFIATYVQVMGSVQALPPESRLSKREVECLRWAAIGKTDLEISMIMSRSRATVRFHIHNAATKLNAVNRSQTVFKAAQLGYISLQR</sequence>
<dbReference type="STRING" id="1348853.LK12_18395"/>
<evidence type="ECO:0000256" key="3">
    <source>
        <dbReference type="ARBA" id="ARBA00023163"/>
    </source>
</evidence>
<dbReference type="GO" id="GO:0006355">
    <property type="term" value="P:regulation of DNA-templated transcription"/>
    <property type="evidence" value="ECO:0007669"/>
    <property type="project" value="InterPro"/>
</dbReference>
<dbReference type="AlphaFoldDB" id="A0A0B1ZL23"/>
<feature type="domain" description="HTH luxR-type" evidence="4">
    <location>
        <begin position="186"/>
        <end position="251"/>
    </location>
</feature>
<evidence type="ECO:0000256" key="1">
    <source>
        <dbReference type="ARBA" id="ARBA00023015"/>
    </source>
</evidence>
<accession>A0A0B1ZL23</accession>
<dbReference type="PRINTS" id="PR00038">
    <property type="entry name" value="HTHLUXR"/>
</dbReference>
<dbReference type="Pfam" id="PF00196">
    <property type="entry name" value="GerE"/>
    <property type="match status" value="1"/>
</dbReference>
<keyword evidence="2" id="KW-0238">DNA-binding</keyword>
<dbReference type="PANTHER" id="PTHR44688">
    <property type="entry name" value="DNA-BINDING TRANSCRIPTIONAL ACTIVATOR DEVR_DOSR"/>
    <property type="match status" value="1"/>
</dbReference>
<organism evidence="5 6">
    <name type="scientific">Novosphingobium malaysiense</name>
    <dbReference type="NCBI Taxonomy" id="1348853"/>
    <lineage>
        <taxon>Bacteria</taxon>
        <taxon>Pseudomonadati</taxon>
        <taxon>Pseudomonadota</taxon>
        <taxon>Alphaproteobacteria</taxon>
        <taxon>Sphingomonadales</taxon>
        <taxon>Sphingomonadaceae</taxon>
        <taxon>Novosphingobium</taxon>
    </lineage>
</organism>
<dbReference type="SUPFAM" id="SSF46894">
    <property type="entry name" value="C-terminal effector domain of the bipartite response regulators"/>
    <property type="match status" value="1"/>
</dbReference>
<reference evidence="5 6" key="1">
    <citation type="submission" date="2014-10" db="EMBL/GenBank/DDBJ databases">
        <title>Genome sequence of Novosphingobium malaysiense MUSC 273(T).</title>
        <authorList>
            <person name="Lee L.-H."/>
        </authorList>
    </citation>
    <scope>NUCLEOTIDE SEQUENCE [LARGE SCALE GENOMIC DNA]</scope>
    <source>
        <strain evidence="5 6">MUSC 273</strain>
    </source>
</reference>
<keyword evidence="3" id="KW-0804">Transcription</keyword>
<evidence type="ECO:0000313" key="6">
    <source>
        <dbReference type="Proteomes" id="UP000031057"/>
    </source>
</evidence>
<dbReference type="EMBL" id="JTDI01000006">
    <property type="protein sequence ID" value="KHK89878.1"/>
    <property type="molecule type" value="Genomic_DNA"/>
</dbReference>
<name>A0A0B1ZL23_9SPHN</name>
<dbReference type="Proteomes" id="UP000031057">
    <property type="component" value="Unassembled WGS sequence"/>
</dbReference>
<dbReference type="SMART" id="SM00421">
    <property type="entry name" value="HTH_LUXR"/>
    <property type="match status" value="1"/>
</dbReference>
<evidence type="ECO:0000259" key="4">
    <source>
        <dbReference type="PROSITE" id="PS50043"/>
    </source>
</evidence>
<dbReference type="PROSITE" id="PS50043">
    <property type="entry name" value="HTH_LUXR_2"/>
    <property type="match status" value="1"/>
</dbReference>
<protein>
    <submittedName>
        <fullName evidence="5">LuxR family transcriptional regulator</fullName>
    </submittedName>
</protein>
<dbReference type="CDD" id="cd06170">
    <property type="entry name" value="LuxR_C_like"/>
    <property type="match status" value="1"/>
</dbReference>
<evidence type="ECO:0000313" key="5">
    <source>
        <dbReference type="EMBL" id="KHK89878.1"/>
    </source>
</evidence>